<name>I4EFP1_9BACT</name>
<dbReference type="Gene3D" id="3.90.10.10">
    <property type="entry name" value="Cytochrome C3"/>
    <property type="match status" value="1"/>
</dbReference>
<protein>
    <submittedName>
        <fullName evidence="2">Putative multi-heme cytochrome c (Fragment, part 2)</fullName>
    </submittedName>
</protein>
<accession>I4EFP1</accession>
<dbReference type="InterPro" id="IPR029467">
    <property type="entry name" value="Cyt_c7-like"/>
</dbReference>
<feature type="domain" description="Cytochrome c7-like" evidence="1">
    <location>
        <begin position="35"/>
        <end position="90"/>
    </location>
</feature>
<dbReference type="Proteomes" id="UP000004221">
    <property type="component" value="Unassembled WGS sequence"/>
</dbReference>
<evidence type="ECO:0000259" key="1">
    <source>
        <dbReference type="Pfam" id="PF14522"/>
    </source>
</evidence>
<proteinExistence type="predicted"/>
<gene>
    <name evidence="2" type="ORF">NITHO_2340001</name>
</gene>
<dbReference type="AlphaFoldDB" id="I4EFP1"/>
<evidence type="ECO:0000313" key="3">
    <source>
        <dbReference type="Proteomes" id="UP000004221"/>
    </source>
</evidence>
<reference evidence="2 3" key="1">
    <citation type="journal article" date="2012" name="ISME J.">
        <title>Nitrification expanded: discovery, physiology and genomics of a nitrite-oxidizing bacterium from the phylum Chloroflexi.</title>
        <authorList>
            <person name="Sorokin D.Y."/>
            <person name="Lucker S."/>
            <person name="Vejmelkova D."/>
            <person name="Kostrikina N.A."/>
            <person name="Kleerebezem R."/>
            <person name="Rijpstra W.I."/>
            <person name="Damste J.S."/>
            <person name="Le Paslier D."/>
            <person name="Muyzer G."/>
            <person name="Wagner M."/>
            <person name="van Loosdrecht M.C."/>
            <person name="Daims H."/>
        </authorList>
    </citation>
    <scope>NUCLEOTIDE SEQUENCE [LARGE SCALE GENOMIC DNA]</scope>
    <source>
        <strain evidence="3">none</strain>
    </source>
</reference>
<dbReference type="Pfam" id="PF14522">
    <property type="entry name" value="Cytochrome_C7"/>
    <property type="match status" value="1"/>
</dbReference>
<organism evidence="2 3">
    <name type="scientific">Nitrolancea hollandica Lb</name>
    <dbReference type="NCBI Taxonomy" id="1129897"/>
    <lineage>
        <taxon>Bacteria</taxon>
        <taxon>Pseudomonadati</taxon>
        <taxon>Thermomicrobiota</taxon>
        <taxon>Thermomicrobia</taxon>
        <taxon>Sphaerobacterales</taxon>
        <taxon>Sphaerobacterineae</taxon>
        <taxon>Sphaerobacteraceae</taxon>
        <taxon>Nitrolancea</taxon>
    </lineage>
</organism>
<dbReference type="SUPFAM" id="SSF48695">
    <property type="entry name" value="Multiheme cytochromes"/>
    <property type="match status" value="1"/>
</dbReference>
<sequence length="91" mass="10266">MIPTTNRPELQRLVAAFNSSTPVEWKHVYQMPDHVHFVHSVHINAGFQCSTCHGDVGKMTTATRARDLRMGDCIKCHQQNGARTDCAVCHY</sequence>
<comment type="caution">
    <text evidence="2">The sequence shown here is derived from an EMBL/GenBank/DDBJ whole genome shotgun (WGS) entry which is preliminary data.</text>
</comment>
<dbReference type="InterPro" id="IPR036280">
    <property type="entry name" value="Multihaem_cyt_sf"/>
</dbReference>
<dbReference type="EMBL" id="CAGS01000151">
    <property type="protein sequence ID" value="CCF83503.1"/>
    <property type="molecule type" value="Genomic_DNA"/>
</dbReference>
<keyword evidence="3" id="KW-1185">Reference proteome</keyword>
<evidence type="ECO:0000313" key="2">
    <source>
        <dbReference type="EMBL" id="CCF83503.1"/>
    </source>
</evidence>